<proteinExistence type="predicted"/>
<organism evidence="2 3">
    <name type="scientific">Drosophila ananassae</name>
    <name type="common">Fruit fly</name>
    <dbReference type="NCBI Taxonomy" id="7217"/>
    <lineage>
        <taxon>Eukaryota</taxon>
        <taxon>Metazoa</taxon>
        <taxon>Ecdysozoa</taxon>
        <taxon>Arthropoda</taxon>
        <taxon>Hexapoda</taxon>
        <taxon>Insecta</taxon>
        <taxon>Pterygota</taxon>
        <taxon>Neoptera</taxon>
        <taxon>Endopterygota</taxon>
        <taxon>Diptera</taxon>
        <taxon>Brachycera</taxon>
        <taxon>Muscomorpha</taxon>
        <taxon>Ephydroidea</taxon>
        <taxon>Drosophilidae</taxon>
        <taxon>Drosophila</taxon>
        <taxon>Sophophora</taxon>
    </lineage>
</organism>
<dbReference type="AlphaFoldDB" id="B3MHC8"/>
<evidence type="ECO:0008006" key="4">
    <source>
        <dbReference type="Google" id="ProtNLM"/>
    </source>
</evidence>
<keyword evidence="3" id="KW-1185">Reference proteome</keyword>
<dbReference type="InParanoid" id="B3MHC8"/>
<dbReference type="KEGG" id="dan:6494036"/>
<dbReference type="Proteomes" id="UP000007801">
    <property type="component" value="Unassembled WGS sequence"/>
</dbReference>
<feature type="chain" id="PRO_5006454739" description="Protein TsetseEP domain-containing protein" evidence="1">
    <location>
        <begin position="21"/>
        <end position="286"/>
    </location>
</feature>
<dbReference type="EMBL" id="CH902619">
    <property type="protein sequence ID" value="EDV37928.2"/>
    <property type="molecule type" value="Genomic_DNA"/>
</dbReference>
<evidence type="ECO:0000256" key="1">
    <source>
        <dbReference type="SAM" id="SignalP"/>
    </source>
</evidence>
<reference evidence="2 3" key="1">
    <citation type="journal article" date="2007" name="Nature">
        <title>Evolution of genes and genomes on the Drosophila phylogeny.</title>
        <authorList>
            <consortium name="Drosophila 12 Genomes Consortium"/>
            <person name="Clark A.G."/>
            <person name="Eisen M.B."/>
            <person name="Smith D.R."/>
            <person name="Bergman C.M."/>
            <person name="Oliver B."/>
            <person name="Markow T.A."/>
            <person name="Kaufman T.C."/>
            <person name="Kellis M."/>
            <person name="Gelbart W."/>
            <person name="Iyer V.N."/>
            <person name="Pollard D.A."/>
            <person name="Sackton T.B."/>
            <person name="Larracuente A.M."/>
            <person name="Singh N.D."/>
            <person name="Abad J.P."/>
            <person name="Abt D.N."/>
            <person name="Adryan B."/>
            <person name="Aguade M."/>
            <person name="Akashi H."/>
            <person name="Anderson W.W."/>
            <person name="Aquadro C.F."/>
            <person name="Ardell D.H."/>
            <person name="Arguello R."/>
            <person name="Artieri C.G."/>
            <person name="Barbash D.A."/>
            <person name="Barker D."/>
            <person name="Barsanti P."/>
            <person name="Batterham P."/>
            <person name="Batzoglou S."/>
            <person name="Begun D."/>
            <person name="Bhutkar A."/>
            <person name="Blanco E."/>
            <person name="Bosak S.A."/>
            <person name="Bradley R.K."/>
            <person name="Brand A.D."/>
            <person name="Brent M.R."/>
            <person name="Brooks A.N."/>
            <person name="Brown R.H."/>
            <person name="Butlin R.K."/>
            <person name="Caggese C."/>
            <person name="Calvi B.R."/>
            <person name="Bernardo de Carvalho A."/>
            <person name="Caspi A."/>
            <person name="Castrezana S."/>
            <person name="Celniker S.E."/>
            <person name="Chang J.L."/>
            <person name="Chapple C."/>
            <person name="Chatterji S."/>
            <person name="Chinwalla A."/>
            <person name="Civetta A."/>
            <person name="Clifton S.W."/>
            <person name="Comeron J.M."/>
            <person name="Costello J.C."/>
            <person name="Coyne J.A."/>
            <person name="Daub J."/>
            <person name="David R.G."/>
            <person name="Delcher A.L."/>
            <person name="Delehaunty K."/>
            <person name="Do C.B."/>
            <person name="Ebling H."/>
            <person name="Edwards K."/>
            <person name="Eickbush T."/>
            <person name="Evans J.D."/>
            <person name="Filipski A."/>
            <person name="Findeiss S."/>
            <person name="Freyhult E."/>
            <person name="Fulton L."/>
            <person name="Fulton R."/>
            <person name="Garcia A.C."/>
            <person name="Gardiner A."/>
            <person name="Garfield D.A."/>
            <person name="Garvin B.E."/>
            <person name="Gibson G."/>
            <person name="Gilbert D."/>
            <person name="Gnerre S."/>
            <person name="Godfrey J."/>
            <person name="Good R."/>
            <person name="Gotea V."/>
            <person name="Gravely B."/>
            <person name="Greenberg A.J."/>
            <person name="Griffiths-Jones S."/>
            <person name="Gross S."/>
            <person name="Guigo R."/>
            <person name="Gustafson E.A."/>
            <person name="Haerty W."/>
            <person name="Hahn M.W."/>
            <person name="Halligan D.L."/>
            <person name="Halpern A.L."/>
            <person name="Halter G.M."/>
            <person name="Han M.V."/>
            <person name="Heger A."/>
            <person name="Hillier L."/>
            <person name="Hinrichs A.S."/>
            <person name="Holmes I."/>
            <person name="Hoskins R.A."/>
            <person name="Hubisz M.J."/>
            <person name="Hultmark D."/>
            <person name="Huntley M.A."/>
            <person name="Jaffe D.B."/>
            <person name="Jagadeeshan S."/>
            <person name="Jeck W.R."/>
            <person name="Johnson J."/>
            <person name="Jones C.D."/>
            <person name="Jordan W.C."/>
            <person name="Karpen G.H."/>
            <person name="Kataoka E."/>
            <person name="Keightley P.D."/>
            <person name="Kheradpour P."/>
            <person name="Kirkness E.F."/>
            <person name="Koerich L.B."/>
            <person name="Kristiansen K."/>
            <person name="Kudrna D."/>
            <person name="Kulathinal R.J."/>
            <person name="Kumar S."/>
            <person name="Kwok R."/>
            <person name="Lander E."/>
            <person name="Langley C.H."/>
            <person name="Lapoint R."/>
            <person name="Lazzaro B.P."/>
            <person name="Lee S.J."/>
            <person name="Levesque L."/>
            <person name="Li R."/>
            <person name="Lin C.F."/>
            <person name="Lin M.F."/>
            <person name="Lindblad-Toh K."/>
            <person name="Llopart A."/>
            <person name="Long M."/>
            <person name="Low L."/>
            <person name="Lozovsky E."/>
            <person name="Lu J."/>
            <person name="Luo M."/>
            <person name="Machado C.A."/>
            <person name="Makalowski W."/>
            <person name="Marzo M."/>
            <person name="Matsuda M."/>
            <person name="Matzkin L."/>
            <person name="McAllister B."/>
            <person name="McBride C.S."/>
            <person name="McKernan B."/>
            <person name="McKernan K."/>
            <person name="Mendez-Lago M."/>
            <person name="Minx P."/>
            <person name="Mollenhauer M.U."/>
            <person name="Montooth K."/>
            <person name="Mount S.M."/>
            <person name="Mu X."/>
            <person name="Myers E."/>
            <person name="Negre B."/>
            <person name="Newfeld S."/>
            <person name="Nielsen R."/>
            <person name="Noor M.A."/>
            <person name="O'Grady P."/>
            <person name="Pachter L."/>
            <person name="Papaceit M."/>
            <person name="Parisi M.J."/>
            <person name="Parisi M."/>
            <person name="Parts L."/>
            <person name="Pedersen J.S."/>
            <person name="Pesole G."/>
            <person name="Phillippy A.M."/>
            <person name="Ponting C.P."/>
            <person name="Pop M."/>
            <person name="Porcelli D."/>
            <person name="Powell J.R."/>
            <person name="Prohaska S."/>
            <person name="Pruitt K."/>
            <person name="Puig M."/>
            <person name="Quesneville H."/>
            <person name="Ram K.R."/>
            <person name="Rand D."/>
            <person name="Rasmussen M.D."/>
            <person name="Reed L.K."/>
            <person name="Reenan R."/>
            <person name="Reily A."/>
            <person name="Remington K.A."/>
            <person name="Rieger T.T."/>
            <person name="Ritchie M.G."/>
            <person name="Robin C."/>
            <person name="Rogers Y.H."/>
            <person name="Rohde C."/>
            <person name="Rozas J."/>
            <person name="Rubenfield M.J."/>
            <person name="Ruiz A."/>
            <person name="Russo S."/>
            <person name="Salzberg S.L."/>
            <person name="Sanchez-Gracia A."/>
            <person name="Saranga D.J."/>
            <person name="Sato H."/>
            <person name="Schaeffer S.W."/>
            <person name="Schatz M.C."/>
            <person name="Schlenke T."/>
            <person name="Schwartz R."/>
            <person name="Segarra C."/>
            <person name="Singh R.S."/>
            <person name="Sirot L."/>
            <person name="Sirota M."/>
            <person name="Sisneros N.B."/>
            <person name="Smith C.D."/>
            <person name="Smith T.F."/>
            <person name="Spieth J."/>
            <person name="Stage D.E."/>
            <person name="Stark A."/>
            <person name="Stephan W."/>
            <person name="Strausberg R.L."/>
            <person name="Strempel S."/>
            <person name="Sturgill D."/>
            <person name="Sutton G."/>
            <person name="Sutton G.G."/>
            <person name="Tao W."/>
            <person name="Teichmann S."/>
            <person name="Tobari Y.N."/>
            <person name="Tomimura Y."/>
            <person name="Tsolas J.M."/>
            <person name="Valente V.L."/>
            <person name="Venter E."/>
            <person name="Venter J.C."/>
            <person name="Vicario S."/>
            <person name="Vieira F.G."/>
            <person name="Vilella A.J."/>
            <person name="Villasante A."/>
            <person name="Walenz B."/>
            <person name="Wang J."/>
            <person name="Wasserman M."/>
            <person name="Watts T."/>
            <person name="Wilson D."/>
            <person name="Wilson R.K."/>
            <person name="Wing R.A."/>
            <person name="Wolfner M.F."/>
            <person name="Wong A."/>
            <person name="Wong G.K."/>
            <person name="Wu C.I."/>
            <person name="Wu G."/>
            <person name="Yamamoto D."/>
            <person name="Yang H.P."/>
            <person name="Yang S.P."/>
            <person name="Yorke J.A."/>
            <person name="Yoshida K."/>
            <person name="Zdobnov E."/>
            <person name="Zhang P."/>
            <person name="Zhang Y."/>
            <person name="Zimin A.V."/>
            <person name="Baldwin J."/>
            <person name="Abdouelleil A."/>
            <person name="Abdulkadir J."/>
            <person name="Abebe A."/>
            <person name="Abera B."/>
            <person name="Abreu J."/>
            <person name="Acer S.C."/>
            <person name="Aftuck L."/>
            <person name="Alexander A."/>
            <person name="An P."/>
            <person name="Anderson E."/>
            <person name="Anderson S."/>
            <person name="Arachi H."/>
            <person name="Azer M."/>
            <person name="Bachantsang P."/>
            <person name="Barry A."/>
            <person name="Bayul T."/>
            <person name="Berlin A."/>
            <person name="Bessette D."/>
            <person name="Bloom T."/>
            <person name="Blye J."/>
            <person name="Boguslavskiy L."/>
            <person name="Bonnet C."/>
            <person name="Boukhgalter B."/>
            <person name="Bourzgui I."/>
            <person name="Brown A."/>
            <person name="Cahill P."/>
            <person name="Channer S."/>
            <person name="Cheshatsang Y."/>
            <person name="Chuda L."/>
            <person name="Citroen M."/>
            <person name="Collymore A."/>
            <person name="Cooke P."/>
            <person name="Costello M."/>
            <person name="D'Aco K."/>
            <person name="Daza R."/>
            <person name="De Haan G."/>
            <person name="DeGray S."/>
            <person name="DeMaso C."/>
            <person name="Dhargay N."/>
            <person name="Dooley K."/>
            <person name="Dooley E."/>
            <person name="Doricent M."/>
            <person name="Dorje P."/>
            <person name="Dorjee K."/>
            <person name="Dupes A."/>
            <person name="Elong R."/>
            <person name="Falk J."/>
            <person name="Farina A."/>
            <person name="Faro S."/>
            <person name="Ferguson D."/>
            <person name="Fisher S."/>
            <person name="Foley C.D."/>
            <person name="Franke A."/>
            <person name="Friedrich D."/>
            <person name="Gadbois L."/>
            <person name="Gearin G."/>
            <person name="Gearin C.R."/>
            <person name="Giannoukos G."/>
            <person name="Goode T."/>
            <person name="Graham J."/>
            <person name="Grandbois E."/>
            <person name="Grewal S."/>
            <person name="Gyaltsen K."/>
            <person name="Hafez N."/>
            <person name="Hagos B."/>
            <person name="Hall J."/>
            <person name="Henson C."/>
            <person name="Hollinger A."/>
            <person name="Honan T."/>
            <person name="Huard M.D."/>
            <person name="Hughes L."/>
            <person name="Hurhula B."/>
            <person name="Husby M.E."/>
            <person name="Kamat A."/>
            <person name="Kanga B."/>
            <person name="Kashin S."/>
            <person name="Khazanovich D."/>
            <person name="Kisner P."/>
            <person name="Lance K."/>
            <person name="Lara M."/>
            <person name="Lee W."/>
            <person name="Lennon N."/>
            <person name="Letendre F."/>
            <person name="LeVine R."/>
            <person name="Lipovsky A."/>
            <person name="Liu X."/>
            <person name="Liu J."/>
            <person name="Liu S."/>
            <person name="Lokyitsang T."/>
            <person name="Lokyitsang Y."/>
            <person name="Lubonja R."/>
            <person name="Lui A."/>
            <person name="MacDonald P."/>
            <person name="Magnisalis V."/>
            <person name="Maru K."/>
            <person name="Matthews C."/>
            <person name="McCusker W."/>
            <person name="McDonough S."/>
            <person name="Mehta T."/>
            <person name="Meldrim J."/>
            <person name="Meneus L."/>
            <person name="Mihai O."/>
            <person name="Mihalev A."/>
            <person name="Mihova T."/>
            <person name="Mittelman R."/>
            <person name="Mlenga V."/>
            <person name="Montmayeur A."/>
            <person name="Mulrain L."/>
            <person name="Navidi A."/>
            <person name="Naylor J."/>
            <person name="Negash T."/>
            <person name="Nguyen T."/>
            <person name="Nguyen N."/>
            <person name="Nicol R."/>
            <person name="Norbu C."/>
            <person name="Norbu N."/>
            <person name="Novod N."/>
            <person name="O'Neill B."/>
            <person name="Osman S."/>
            <person name="Markiewicz E."/>
            <person name="Oyono O.L."/>
            <person name="Patti C."/>
            <person name="Phunkhang P."/>
            <person name="Pierre F."/>
            <person name="Priest M."/>
            <person name="Raghuraman S."/>
            <person name="Rege F."/>
            <person name="Reyes R."/>
            <person name="Rise C."/>
            <person name="Rogov P."/>
            <person name="Ross K."/>
            <person name="Ryan E."/>
            <person name="Settipalli S."/>
            <person name="Shea T."/>
            <person name="Sherpa N."/>
            <person name="Shi L."/>
            <person name="Shih D."/>
            <person name="Sparrow T."/>
            <person name="Spaulding J."/>
            <person name="Stalker J."/>
            <person name="Stange-Thomann N."/>
            <person name="Stavropoulos S."/>
            <person name="Stone C."/>
            <person name="Strader C."/>
            <person name="Tesfaye S."/>
            <person name="Thomson T."/>
            <person name="Thoulutsang Y."/>
            <person name="Thoulutsang D."/>
            <person name="Topham K."/>
            <person name="Topping I."/>
            <person name="Tsamla T."/>
            <person name="Vassiliev H."/>
            <person name="Vo A."/>
            <person name="Wangchuk T."/>
            <person name="Wangdi T."/>
            <person name="Weiand M."/>
            <person name="Wilkinson J."/>
            <person name="Wilson A."/>
            <person name="Yadav S."/>
            <person name="Young G."/>
            <person name="Yu Q."/>
            <person name="Zembek L."/>
            <person name="Zhong D."/>
            <person name="Zimmer A."/>
            <person name="Zwirko Z."/>
            <person name="Jaffe D.B."/>
            <person name="Alvarez P."/>
            <person name="Brockman W."/>
            <person name="Butler J."/>
            <person name="Chin C."/>
            <person name="Gnerre S."/>
            <person name="Grabherr M."/>
            <person name="Kleber M."/>
            <person name="Mauceli E."/>
            <person name="MacCallum I."/>
        </authorList>
    </citation>
    <scope>NUCLEOTIDE SEQUENCE [LARGE SCALE GENOMIC DNA]</scope>
    <source>
        <strain evidence="3">Tucson 14024-0371.13</strain>
    </source>
</reference>
<accession>B3MHC8</accession>
<dbReference type="GeneID" id="6494036"/>
<sequence length="286" mass="32653">MQKVELVIGVIIIVAVGVSTHRDRDFDVTESMVEYLQLYQTNYEAKVKKCEDMLADFRQGFAKELSGIDLQKDLLKSRVQDAWSQLKPFEFIDSWHRQCVRNYSSVIPSTYQAGASMTECLMTANTYFNGIESSAKHICSSIKSQATHTFGNHKRSCQIGHRKSQADYNNCIKKSISSLDMDISRLWSSFHKHLDEADFSAKTRIRMAWVCAFNTLYTTSNNLGSSMRLINDCIAGQRSCGIMSCTSRCANQMRLDIRERDFKSLTIKNPFHGGNKHMGCMELRFK</sequence>
<dbReference type="HOGENOM" id="CLU_055890_0_0_1"/>
<evidence type="ECO:0000313" key="2">
    <source>
        <dbReference type="EMBL" id="EDV37928.2"/>
    </source>
</evidence>
<gene>
    <name evidence="2" type="primary">Dana\GF11172</name>
    <name evidence="2" type="synonym">dana_GLEANR_11241</name>
    <name evidence="2" type="ORF">GF11172</name>
</gene>
<keyword evidence="1" id="KW-0732">Signal</keyword>
<evidence type="ECO:0000313" key="3">
    <source>
        <dbReference type="Proteomes" id="UP000007801"/>
    </source>
</evidence>
<protein>
    <recommendedName>
        <fullName evidence="4">Protein TsetseEP domain-containing protein</fullName>
    </recommendedName>
</protein>
<dbReference type="eggNOG" id="ENOG502TBY1">
    <property type="taxonomic scope" value="Eukaryota"/>
</dbReference>
<feature type="signal peptide" evidence="1">
    <location>
        <begin position="1"/>
        <end position="20"/>
    </location>
</feature>
<dbReference type="OrthoDB" id="7999179at2759"/>
<name>B3MHC8_DROAN</name>